<dbReference type="Proteomes" id="UP000694403">
    <property type="component" value="Unplaced"/>
</dbReference>
<dbReference type="InterPro" id="IPR021109">
    <property type="entry name" value="Peptidase_aspartic_dom_sf"/>
</dbReference>
<feature type="domain" description="Peptidase A1" evidence="12">
    <location>
        <begin position="59"/>
        <end position="359"/>
    </location>
</feature>
<dbReference type="PROSITE" id="PS00141">
    <property type="entry name" value="ASP_PROTEASE"/>
    <property type="match status" value="2"/>
</dbReference>
<feature type="disulfide bond" evidence="10">
    <location>
        <begin position="90"/>
        <end position="95"/>
    </location>
</feature>
<dbReference type="SUPFAM" id="SSF50630">
    <property type="entry name" value="Acid proteases"/>
    <property type="match status" value="1"/>
</dbReference>
<dbReference type="AlphaFoldDB" id="A0A8C3SW99"/>
<evidence type="ECO:0000313" key="13">
    <source>
        <dbReference type="Ensembl" id="ENSCSRP00000021173.1"/>
    </source>
</evidence>
<evidence type="ECO:0000256" key="3">
    <source>
        <dbReference type="ARBA" id="ARBA00011924"/>
    </source>
</evidence>
<evidence type="ECO:0000256" key="8">
    <source>
        <dbReference type="ARBA" id="ARBA00023157"/>
    </source>
</evidence>
<feature type="disulfide bond" evidence="10">
    <location>
        <begin position="247"/>
        <end position="251"/>
    </location>
</feature>
<reference evidence="13" key="2">
    <citation type="submission" date="2025-09" db="UniProtKB">
        <authorList>
            <consortium name="Ensembl"/>
        </authorList>
    </citation>
    <scope>IDENTIFICATION</scope>
</reference>
<dbReference type="FunFam" id="2.40.70.10:FF:000004">
    <property type="entry name" value="Pepsin A"/>
    <property type="match status" value="1"/>
</dbReference>
<keyword evidence="6" id="KW-0222">Digestion</keyword>
<evidence type="ECO:0000256" key="5">
    <source>
        <dbReference type="ARBA" id="ARBA00022750"/>
    </source>
</evidence>
<protein>
    <recommendedName>
        <fullName evidence="3">pepsin A</fullName>
        <ecNumber evidence="3">3.4.23.1</ecNumber>
    </recommendedName>
</protein>
<dbReference type="InterPro" id="IPR012848">
    <property type="entry name" value="Aspartic_peptidase_N"/>
</dbReference>
<accession>A0A8C3SW99</accession>
<keyword evidence="5 11" id="KW-0064">Aspartyl protease</keyword>
<name>A0A8C3SW99_CHESE</name>
<comment type="similarity">
    <text evidence="2 11">Belongs to the peptidase A1 family.</text>
</comment>
<evidence type="ECO:0000313" key="14">
    <source>
        <dbReference type="Proteomes" id="UP000694403"/>
    </source>
</evidence>
<proteinExistence type="inferred from homology"/>
<evidence type="ECO:0000256" key="7">
    <source>
        <dbReference type="ARBA" id="ARBA00022801"/>
    </source>
</evidence>
<evidence type="ECO:0000256" key="10">
    <source>
        <dbReference type="PIRSR" id="PIRSR601461-2"/>
    </source>
</evidence>
<dbReference type="GO" id="GO:0007586">
    <property type="term" value="P:digestion"/>
    <property type="evidence" value="ECO:0007669"/>
    <property type="project" value="UniProtKB-KW"/>
</dbReference>
<keyword evidence="14" id="KW-1185">Reference proteome</keyword>
<dbReference type="InterPro" id="IPR001969">
    <property type="entry name" value="Aspartic_peptidase_AS"/>
</dbReference>
<dbReference type="GO" id="GO:0004190">
    <property type="term" value="F:aspartic-type endopeptidase activity"/>
    <property type="evidence" value="ECO:0007669"/>
    <property type="project" value="UniProtKB-KW"/>
</dbReference>
<dbReference type="PANTHER" id="PTHR47966">
    <property type="entry name" value="BETA-SITE APP-CLEAVING ENZYME, ISOFORM A-RELATED"/>
    <property type="match status" value="1"/>
</dbReference>
<feature type="active site" evidence="9">
    <location>
        <position position="77"/>
    </location>
</feature>
<dbReference type="GO" id="GO:0006508">
    <property type="term" value="P:proteolysis"/>
    <property type="evidence" value="ECO:0007669"/>
    <property type="project" value="UniProtKB-KW"/>
</dbReference>
<dbReference type="Gene3D" id="2.40.70.10">
    <property type="entry name" value="Acid Proteases"/>
    <property type="match status" value="2"/>
</dbReference>
<dbReference type="InterPro" id="IPR033121">
    <property type="entry name" value="PEPTIDASE_A1"/>
</dbReference>
<evidence type="ECO:0000256" key="1">
    <source>
        <dbReference type="ARBA" id="ARBA00002318"/>
    </source>
</evidence>
<feature type="active site" evidence="9">
    <location>
        <position position="256"/>
    </location>
</feature>
<dbReference type="PRINTS" id="PR00792">
    <property type="entry name" value="PEPSIN"/>
</dbReference>
<dbReference type="PANTHER" id="PTHR47966:SF22">
    <property type="entry name" value="PEPSIN A-3-RELATED"/>
    <property type="match status" value="1"/>
</dbReference>
<comment type="function">
    <text evidence="1">Shows particularly broad specificity; although bonds involving phenylalanine and leucine are preferred, many others are also cleaved to some extent.</text>
</comment>
<keyword evidence="4 11" id="KW-0645">Protease</keyword>
<evidence type="ECO:0000256" key="11">
    <source>
        <dbReference type="RuleBase" id="RU000454"/>
    </source>
</evidence>
<dbReference type="InterPro" id="IPR001461">
    <property type="entry name" value="Aspartic_peptidase_A1"/>
</dbReference>
<evidence type="ECO:0000256" key="6">
    <source>
        <dbReference type="ARBA" id="ARBA00022757"/>
    </source>
</evidence>
<dbReference type="PROSITE" id="PS51767">
    <property type="entry name" value="PEPTIDASE_A1"/>
    <property type="match status" value="1"/>
</dbReference>
<dbReference type="Pfam" id="PF00026">
    <property type="entry name" value="Asp"/>
    <property type="match status" value="1"/>
</dbReference>
<keyword evidence="7 11" id="KW-0378">Hydrolase</keyword>
<dbReference type="FunFam" id="2.40.70.10:FF:000006">
    <property type="entry name" value="Cathepsin E"/>
    <property type="match status" value="1"/>
</dbReference>
<evidence type="ECO:0000256" key="9">
    <source>
        <dbReference type="PIRSR" id="PIRSR601461-1"/>
    </source>
</evidence>
<dbReference type="Gene3D" id="6.10.140.60">
    <property type="match status" value="1"/>
</dbReference>
<evidence type="ECO:0000256" key="4">
    <source>
        <dbReference type="ARBA" id="ARBA00022670"/>
    </source>
</evidence>
<dbReference type="EC" id="3.4.23.1" evidence="3"/>
<sequence>IVYLVSLKKGKSLRQNLKEHGLLEDFLRKHPYNVASKYFPNLGNDYASEPLTNYMDVDYYGTISIGTPAQDFTVIFDTGSSNLWVPSVYCSSEACTNHNKFNPSDSSTYEATSQSLSIQYGTGSMTGILAYDTVQVGGIVDTKQIFGLSETEPGSTFYYAPFDGILGLAFPSIASSGATPVFDNMMNEGLVSQDLFSVYLSSDEQSGSFVMFGGIDSSYYSGSLNWIPLSSETYWEITMDRYQTIACSNSCQAIIDTGTSLLAGPSTGISNIDSYIGASDGTISCSDMSSLPNIIFTINGIEFPVPASAYIIDESGSCTSGFESIDVSTSSGELWILGDVFIRQYYVVFDRANNQVGLASVA</sequence>
<reference evidence="13" key="1">
    <citation type="submission" date="2025-08" db="UniProtKB">
        <authorList>
            <consortium name="Ensembl"/>
        </authorList>
    </citation>
    <scope>IDENTIFICATION</scope>
</reference>
<dbReference type="Pfam" id="PF07966">
    <property type="entry name" value="A1_Propeptide"/>
    <property type="match status" value="1"/>
</dbReference>
<organism evidence="13 14">
    <name type="scientific">Chelydra serpentina</name>
    <name type="common">Snapping turtle</name>
    <name type="synonym">Testudo serpentina</name>
    <dbReference type="NCBI Taxonomy" id="8475"/>
    <lineage>
        <taxon>Eukaryota</taxon>
        <taxon>Metazoa</taxon>
        <taxon>Chordata</taxon>
        <taxon>Craniata</taxon>
        <taxon>Vertebrata</taxon>
        <taxon>Euteleostomi</taxon>
        <taxon>Archelosauria</taxon>
        <taxon>Testudinata</taxon>
        <taxon>Testudines</taxon>
        <taxon>Cryptodira</taxon>
        <taxon>Durocryptodira</taxon>
        <taxon>Americhelydia</taxon>
        <taxon>Chelydroidea</taxon>
        <taxon>Chelydridae</taxon>
        <taxon>Chelydra</taxon>
    </lineage>
</organism>
<evidence type="ECO:0000256" key="2">
    <source>
        <dbReference type="ARBA" id="ARBA00007447"/>
    </source>
</evidence>
<evidence type="ECO:0000259" key="12">
    <source>
        <dbReference type="PROSITE" id="PS51767"/>
    </source>
</evidence>
<dbReference type="Ensembl" id="ENSCSRT00000022111.1">
    <property type="protein sequence ID" value="ENSCSRP00000021173.1"/>
    <property type="gene ID" value="ENSCSRG00000015799.1"/>
</dbReference>
<keyword evidence="8 10" id="KW-1015">Disulfide bond</keyword>